<feature type="chain" id="PRO_5035158669" description="DUF4352 domain-containing protein" evidence="1">
    <location>
        <begin position="28"/>
        <end position="312"/>
    </location>
</feature>
<proteinExistence type="predicted"/>
<accession>A0A8A4TFZ7</accession>
<feature type="signal peptide" evidence="1">
    <location>
        <begin position="1"/>
        <end position="27"/>
    </location>
</feature>
<evidence type="ECO:0000313" key="3">
    <source>
        <dbReference type="Proteomes" id="UP000663929"/>
    </source>
</evidence>
<dbReference type="Proteomes" id="UP000663929">
    <property type="component" value="Chromosome"/>
</dbReference>
<dbReference type="KEGG" id="scor:J3U87_19035"/>
<keyword evidence="3" id="KW-1185">Reference proteome</keyword>
<organism evidence="2 3">
    <name type="scientific">Sulfidibacter corallicola</name>
    <dbReference type="NCBI Taxonomy" id="2818388"/>
    <lineage>
        <taxon>Bacteria</taxon>
        <taxon>Pseudomonadati</taxon>
        <taxon>Acidobacteriota</taxon>
        <taxon>Holophagae</taxon>
        <taxon>Acanthopleuribacterales</taxon>
        <taxon>Acanthopleuribacteraceae</taxon>
        <taxon>Sulfidibacter</taxon>
    </lineage>
</organism>
<protein>
    <recommendedName>
        <fullName evidence="4">DUF4352 domain-containing protein</fullName>
    </recommendedName>
</protein>
<keyword evidence="1" id="KW-0732">Signal</keyword>
<name>A0A8A4TFZ7_SULCO</name>
<evidence type="ECO:0000256" key="1">
    <source>
        <dbReference type="SAM" id="SignalP"/>
    </source>
</evidence>
<gene>
    <name evidence="2" type="ORF">J3U87_19035</name>
</gene>
<dbReference type="RefSeq" id="WP_237377358.1">
    <property type="nucleotide sequence ID" value="NZ_CP071793.1"/>
</dbReference>
<evidence type="ECO:0000313" key="2">
    <source>
        <dbReference type="EMBL" id="QTD47691.1"/>
    </source>
</evidence>
<sequence length="312" mass="33996">MKQFVFSILMILTVAVAPLTAGESASAAEAGTRIEILSSKTGPYTRQAKRAEVLKAIPHLAINDSWRSAVMVRNDTNRTITIEFDLLDIDGRLVNAVIFDGAGNQLTPGSQYRALIAPFEILVFEFDDIVENRANLQAFFYSDEADVGYSLEAIYSSFENGAKNATVGVAVQTPGPNFLINIDQRIDAYSERRKFRGLALTNASTQTCDCVVNLYDDGANGANDQPLSTVTVNSIPSGGKWLGTTYDLFPQIDTLLGNPGLGYGYLEFKCNQNVAALGLAFENGSQISSSVPVDYFEFANKTTQEGRILRNR</sequence>
<reference evidence="2" key="1">
    <citation type="submission" date="2021-03" db="EMBL/GenBank/DDBJ databases">
        <title>Acanthopleuribacteraceae sp. M133.</title>
        <authorList>
            <person name="Wang G."/>
        </authorList>
    </citation>
    <scope>NUCLEOTIDE SEQUENCE</scope>
    <source>
        <strain evidence="2">M133</strain>
    </source>
</reference>
<dbReference type="EMBL" id="CP071793">
    <property type="protein sequence ID" value="QTD47691.1"/>
    <property type="molecule type" value="Genomic_DNA"/>
</dbReference>
<dbReference type="AlphaFoldDB" id="A0A8A4TFZ7"/>
<evidence type="ECO:0008006" key="4">
    <source>
        <dbReference type="Google" id="ProtNLM"/>
    </source>
</evidence>